<sequence length="367" mass="39811">MSITSTGTTVVPVHRHLQSLPVHPVGTVPAALSHEMGTAMIWFLEHRGGAPLTALPFDTDPRWIIDWLDNLARIPALELAHPGDSRGYDDMPYYRIRPGHQLTPEDLSMGRVEQTETAFAILETLDTGGAVDRLQVSIPNAFDRALFASGSPEAAAEWMPDMQTSVRTEVAEIAARWGERVQLQLETPAVLASYHRTPREDWPLLTTELVQQVTGVIGAAPDARWILHLCYGDLEHQALFTLVDLDAAVQFLNALAEALAAYGIPMPTVHLPVAYGNAAPPTNPGFFRALLWLRRGIRIIAGVVSEDYPTQSSVALSLIIDALGEPVEAIAAGCGHGRRTVTAAAANMALAARLAHEWSPAQTRRSA</sequence>
<reference evidence="1 2" key="1">
    <citation type="submission" date="2016-01" db="EMBL/GenBank/DDBJ databases">
        <title>Amycolatopsis coloradensis genome sequencing and assembly.</title>
        <authorList>
            <person name="Mayilraj S."/>
        </authorList>
    </citation>
    <scope>NUCLEOTIDE SEQUENCE [LARGE SCALE GENOMIC DNA]</scope>
    <source>
        <strain evidence="1 2">DSM 44225</strain>
    </source>
</reference>
<organism evidence="1 2">
    <name type="scientific">Amycolatopsis coloradensis</name>
    <dbReference type="NCBI Taxonomy" id="76021"/>
    <lineage>
        <taxon>Bacteria</taxon>
        <taxon>Bacillati</taxon>
        <taxon>Actinomycetota</taxon>
        <taxon>Actinomycetes</taxon>
        <taxon>Pseudonocardiales</taxon>
        <taxon>Pseudonocardiaceae</taxon>
        <taxon>Amycolatopsis</taxon>
    </lineage>
</organism>
<dbReference type="STRING" id="76021.BS329_15385"/>
<dbReference type="AlphaFoldDB" id="A0A1R0KU37"/>
<dbReference type="RefSeq" id="WP_076161226.1">
    <property type="nucleotide sequence ID" value="NZ_JBEZVB010000164.1"/>
</dbReference>
<evidence type="ECO:0000313" key="2">
    <source>
        <dbReference type="Proteomes" id="UP000187486"/>
    </source>
</evidence>
<evidence type="ECO:0008006" key="3">
    <source>
        <dbReference type="Google" id="ProtNLM"/>
    </source>
</evidence>
<comment type="caution">
    <text evidence="1">The sequence shown here is derived from an EMBL/GenBank/DDBJ whole genome shotgun (WGS) entry which is preliminary data.</text>
</comment>
<name>A0A1R0KU37_9PSEU</name>
<keyword evidence="2" id="KW-1185">Reference proteome</keyword>
<accession>A0A1R0KU37</accession>
<protein>
    <recommendedName>
        <fullName evidence="3">Methionine synthase</fullName>
    </recommendedName>
</protein>
<dbReference type="InterPro" id="IPR038071">
    <property type="entry name" value="UROD/MetE-like_sf"/>
</dbReference>
<gene>
    <name evidence="1" type="ORF">BS329_15385</name>
</gene>
<evidence type="ECO:0000313" key="1">
    <source>
        <dbReference type="EMBL" id="OLZ51647.1"/>
    </source>
</evidence>
<proteinExistence type="predicted"/>
<dbReference type="Gene3D" id="3.20.20.210">
    <property type="match status" value="1"/>
</dbReference>
<dbReference type="OrthoDB" id="4504900at2"/>
<dbReference type="Proteomes" id="UP000187486">
    <property type="component" value="Unassembled WGS sequence"/>
</dbReference>
<dbReference type="EMBL" id="MQUQ01000007">
    <property type="protein sequence ID" value="OLZ51647.1"/>
    <property type="molecule type" value="Genomic_DNA"/>
</dbReference>
<dbReference type="SUPFAM" id="SSF51726">
    <property type="entry name" value="UROD/MetE-like"/>
    <property type="match status" value="1"/>
</dbReference>